<dbReference type="PANTHER" id="PTHR43105:SF10">
    <property type="entry name" value="NADH-QUINONE OXIDOREDUCTASE SUBUNIT G"/>
    <property type="match status" value="1"/>
</dbReference>
<reference evidence="7 8" key="1">
    <citation type="submission" date="2014-02" db="EMBL/GenBank/DDBJ databases">
        <title>The small core and large imbalanced accessory genome model reveals a collaborative survival strategy of Sorangium cellulosum strains in nature.</title>
        <authorList>
            <person name="Han K."/>
            <person name="Peng R."/>
            <person name="Blom J."/>
            <person name="Li Y.-Z."/>
        </authorList>
    </citation>
    <scope>NUCLEOTIDE SEQUENCE [LARGE SCALE GENOMIC DNA]</scope>
    <source>
        <strain evidence="7 8">So0149</strain>
    </source>
</reference>
<dbReference type="SUPFAM" id="SSF50692">
    <property type="entry name" value="ADC-like"/>
    <property type="match status" value="1"/>
</dbReference>
<evidence type="ECO:0000256" key="3">
    <source>
        <dbReference type="ARBA" id="ARBA00023004"/>
    </source>
</evidence>
<keyword evidence="1" id="KW-0004">4Fe-4S</keyword>
<dbReference type="InterPro" id="IPR009010">
    <property type="entry name" value="Asp_de-COase-like_dom_sf"/>
</dbReference>
<dbReference type="PROSITE" id="PS00551">
    <property type="entry name" value="MOLYBDOPTERIN_PROK_1"/>
    <property type="match status" value="1"/>
</dbReference>
<dbReference type="PANTHER" id="PTHR43105">
    <property type="entry name" value="RESPIRATORY NITRATE REDUCTASE"/>
    <property type="match status" value="1"/>
</dbReference>
<dbReference type="PROSITE" id="PS51669">
    <property type="entry name" value="4FE4S_MOW_BIS_MGD"/>
    <property type="match status" value="1"/>
</dbReference>
<dbReference type="GO" id="GO:0016020">
    <property type="term" value="C:membrane"/>
    <property type="evidence" value="ECO:0007669"/>
    <property type="project" value="TreeGrafter"/>
</dbReference>
<dbReference type="Pfam" id="PF04879">
    <property type="entry name" value="Molybdop_Fe4S4"/>
    <property type="match status" value="1"/>
</dbReference>
<keyword evidence="3" id="KW-0408">Iron</keyword>
<evidence type="ECO:0000256" key="1">
    <source>
        <dbReference type="ARBA" id="ARBA00022485"/>
    </source>
</evidence>
<dbReference type="GO" id="GO:0051539">
    <property type="term" value="F:4 iron, 4 sulfur cluster binding"/>
    <property type="evidence" value="ECO:0007669"/>
    <property type="project" value="UniProtKB-KW"/>
</dbReference>
<dbReference type="Pfam" id="PF01568">
    <property type="entry name" value="Molydop_binding"/>
    <property type="match status" value="1"/>
</dbReference>
<evidence type="ECO:0000256" key="5">
    <source>
        <dbReference type="SAM" id="MobiDB-lite"/>
    </source>
</evidence>
<proteinExistence type="predicted"/>
<dbReference type="CDD" id="cd00508">
    <property type="entry name" value="MopB_CT_Fdh-Nap-like"/>
    <property type="match status" value="1"/>
</dbReference>
<dbReference type="GO" id="GO:0043546">
    <property type="term" value="F:molybdopterin cofactor binding"/>
    <property type="evidence" value="ECO:0007669"/>
    <property type="project" value="InterPro"/>
</dbReference>
<dbReference type="GO" id="GO:0003954">
    <property type="term" value="F:NADH dehydrogenase activity"/>
    <property type="evidence" value="ECO:0007669"/>
    <property type="project" value="TreeGrafter"/>
</dbReference>
<dbReference type="Gene3D" id="3.40.50.740">
    <property type="match status" value="1"/>
</dbReference>
<dbReference type="Gene3D" id="2.20.25.90">
    <property type="entry name" value="ADC-like domains"/>
    <property type="match status" value="1"/>
</dbReference>
<comment type="caution">
    <text evidence="7">The sequence shown here is derived from an EMBL/GenBank/DDBJ whole genome shotgun (WGS) entry which is preliminary data.</text>
</comment>
<dbReference type="InterPro" id="IPR027467">
    <property type="entry name" value="MopterinOxRdtase_cofactor_BS"/>
</dbReference>
<feature type="domain" description="4Fe-4S Mo/W bis-MGD-type" evidence="6">
    <location>
        <begin position="34"/>
        <end position="90"/>
    </location>
</feature>
<keyword evidence="2" id="KW-0479">Metal-binding</keyword>
<feature type="compositionally biased region" description="Basic and acidic residues" evidence="5">
    <location>
        <begin position="368"/>
        <end position="383"/>
    </location>
</feature>
<feature type="region of interest" description="Disordered" evidence="5">
    <location>
        <begin position="364"/>
        <end position="383"/>
    </location>
</feature>
<keyword evidence="4" id="KW-0411">Iron-sulfur</keyword>
<dbReference type="SMART" id="SM00926">
    <property type="entry name" value="Molybdop_Fe4S4"/>
    <property type="match status" value="1"/>
</dbReference>
<dbReference type="GO" id="GO:0022904">
    <property type="term" value="P:respiratory electron transport chain"/>
    <property type="evidence" value="ECO:0007669"/>
    <property type="project" value="TreeGrafter"/>
</dbReference>
<sequence length="741" mass="82103">MAHLRLPISDYIREYGPHVSDSPVTGWGPKPEPDRLVETHCCFCGMQCGVKLQVKDSRVIGIEPWEEFPFNEGRLCPKGVKRYMQTHHPDRLTDPLIRDGAGFRKAGWDEALDLVASKARAIQAKRGKDAFAMLSGVSLSNEKSYLVGKFARLALGTANLDYNGRFCMVSAGAGNKKAFGIDRAANPWEDIPEAGVVLLAGTNVSECFPTLTHYIWKARDRGAKLIVVDPRETPIARTADHHVALRPGTDSALNQALLHELVANGWFDREFVEQRCTGWAELRASVERCTPEWAAEICGVPAALIREVAAAWGQAKTSFLLHARGVEQHTKGVENVLSLINLVLATGRIGRKGCGYGTITGQGNGQGGREHGHKCDQLPGNRDIENPEHRRHICDVWRISDAELPRKGKTTVEIVEAIHAGEIRGLLNICFNPMVSHPDTSFAREALEGLEFFCVIDFFMSETARYADVVLPGSLHEEEEGTSTTAEARVVRLRAAVDPPGNARRDTWILLELARRLGDEERFRFSSSEDIFNELRRASAGGTADYAGITYERVEREMGVFWPCPSEGHPGTPRLFEDGRSYHPDGKFKLIPTPYRPSAEVPDAEFPLYMTSGRSVFHYLSGAQTRRIKFLVEKSPGPVCEMHPAPAARLGLVDRQLVTVETRRGGITVPLRIVEAIRPDTVFLPYHWPEELAANQLTVRALDPVSKMPEFKVAACRVRAATRAEAARARSLFAELKLEAS</sequence>
<dbReference type="SUPFAM" id="SSF53706">
    <property type="entry name" value="Formate dehydrogenase/DMSO reductase, domains 1-3"/>
    <property type="match status" value="1"/>
</dbReference>
<accession>A0A150S0P2</accession>
<dbReference type="Gene3D" id="2.40.40.20">
    <property type="match status" value="1"/>
</dbReference>
<evidence type="ECO:0000313" key="8">
    <source>
        <dbReference type="Proteomes" id="UP000075515"/>
    </source>
</evidence>
<dbReference type="AlphaFoldDB" id="A0A150S0P2"/>
<evidence type="ECO:0000259" key="6">
    <source>
        <dbReference type="PROSITE" id="PS51669"/>
    </source>
</evidence>
<dbReference type="InterPro" id="IPR006656">
    <property type="entry name" value="Mopterin_OxRdtase"/>
</dbReference>
<dbReference type="InterPro" id="IPR006657">
    <property type="entry name" value="MoPterin_dinucl-bd_dom"/>
</dbReference>
<dbReference type="EMBL" id="JEMC01003522">
    <property type="protein sequence ID" value="KYF80679.1"/>
    <property type="molecule type" value="Genomic_DNA"/>
</dbReference>
<protein>
    <submittedName>
        <fullName evidence="7">Nitrite reductase</fullName>
    </submittedName>
</protein>
<name>A0A150S0P2_SORCE</name>
<organism evidence="7 8">
    <name type="scientific">Sorangium cellulosum</name>
    <name type="common">Polyangium cellulosum</name>
    <dbReference type="NCBI Taxonomy" id="56"/>
    <lineage>
        <taxon>Bacteria</taxon>
        <taxon>Pseudomonadati</taxon>
        <taxon>Myxococcota</taxon>
        <taxon>Polyangia</taxon>
        <taxon>Polyangiales</taxon>
        <taxon>Polyangiaceae</taxon>
        <taxon>Sorangium</taxon>
    </lineage>
</organism>
<dbReference type="Proteomes" id="UP000075515">
    <property type="component" value="Unassembled WGS sequence"/>
</dbReference>
<evidence type="ECO:0000256" key="2">
    <source>
        <dbReference type="ARBA" id="ARBA00022723"/>
    </source>
</evidence>
<evidence type="ECO:0000256" key="4">
    <source>
        <dbReference type="ARBA" id="ARBA00023014"/>
    </source>
</evidence>
<gene>
    <name evidence="7" type="ORF">BE18_02985</name>
</gene>
<dbReference type="GO" id="GO:0046872">
    <property type="term" value="F:metal ion binding"/>
    <property type="evidence" value="ECO:0007669"/>
    <property type="project" value="UniProtKB-KW"/>
</dbReference>
<dbReference type="InterPro" id="IPR006963">
    <property type="entry name" value="Mopterin_OxRdtase_4Fe-4S_dom"/>
</dbReference>
<dbReference type="InterPro" id="IPR050123">
    <property type="entry name" value="Prok_molybdopt-oxidoreductase"/>
</dbReference>
<dbReference type="Pfam" id="PF00384">
    <property type="entry name" value="Molybdopterin"/>
    <property type="match status" value="1"/>
</dbReference>
<dbReference type="Gene3D" id="3.40.228.10">
    <property type="entry name" value="Dimethylsulfoxide Reductase, domain 2"/>
    <property type="match status" value="1"/>
</dbReference>
<evidence type="ECO:0000313" key="7">
    <source>
        <dbReference type="EMBL" id="KYF80679.1"/>
    </source>
</evidence>